<dbReference type="InterPro" id="IPR050297">
    <property type="entry name" value="LipidA_mod_glycosyltrf_83"/>
</dbReference>
<feature type="transmembrane region" description="Helical" evidence="9">
    <location>
        <begin position="93"/>
        <end position="111"/>
    </location>
</feature>
<feature type="transmembrane region" description="Helical" evidence="9">
    <location>
        <begin position="321"/>
        <end position="339"/>
    </location>
</feature>
<evidence type="ECO:0000259" key="10">
    <source>
        <dbReference type="Pfam" id="PF13231"/>
    </source>
</evidence>
<dbReference type="EMBL" id="PGTN01000070">
    <property type="protein sequence ID" value="PJF47066.1"/>
    <property type="molecule type" value="Genomic_DNA"/>
</dbReference>
<feature type="transmembrane region" description="Helical" evidence="9">
    <location>
        <begin position="295"/>
        <end position="314"/>
    </location>
</feature>
<feature type="transmembrane region" description="Helical" evidence="9">
    <location>
        <begin position="351"/>
        <end position="369"/>
    </location>
</feature>
<dbReference type="GO" id="GO:0005886">
    <property type="term" value="C:plasma membrane"/>
    <property type="evidence" value="ECO:0007669"/>
    <property type="project" value="UniProtKB-SubCell"/>
</dbReference>
<dbReference type="PANTHER" id="PTHR33908">
    <property type="entry name" value="MANNOSYLTRANSFERASE YKCB-RELATED"/>
    <property type="match status" value="1"/>
</dbReference>
<feature type="transmembrane region" description="Helical" evidence="9">
    <location>
        <begin position="233"/>
        <end position="253"/>
    </location>
</feature>
<evidence type="ECO:0000313" key="12">
    <source>
        <dbReference type="Proteomes" id="UP000230790"/>
    </source>
</evidence>
<comment type="subcellular location">
    <subcellularLocation>
        <location evidence="1">Cell membrane</location>
        <topology evidence="1">Multi-pass membrane protein</topology>
    </subcellularLocation>
</comment>
<keyword evidence="5 9" id="KW-0812">Transmembrane</keyword>
<keyword evidence="2" id="KW-1003">Cell membrane</keyword>
<dbReference type="InterPro" id="IPR038731">
    <property type="entry name" value="RgtA/B/C-like"/>
</dbReference>
<dbReference type="PANTHER" id="PTHR33908:SF3">
    <property type="entry name" value="UNDECAPRENYL PHOSPHATE-ALPHA-4-AMINO-4-DEOXY-L-ARABINOSE ARABINOSYL TRANSFERASE"/>
    <property type="match status" value="1"/>
</dbReference>
<feature type="compositionally biased region" description="Basic and acidic residues" evidence="8">
    <location>
        <begin position="569"/>
        <end position="592"/>
    </location>
</feature>
<dbReference type="GO" id="GO:0016763">
    <property type="term" value="F:pentosyltransferase activity"/>
    <property type="evidence" value="ECO:0007669"/>
    <property type="project" value="TreeGrafter"/>
</dbReference>
<accession>A0A2M8QB87</accession>
<proteinExistence type="predicted"/>
<keyword evidence="7 9" id="KW-0472">Membrane</keyword>
<feature type="transmembrane region" description="Helical" evidence="9">
    <location>
        <begin position="123"/>
        <end position="140"/>
    </location>
</feature>
<evidence type="ECO:0000256" key="8">
    <source>
        <dbReference type="SAM" id="MobiDB-lite"/>
    </source>
</evidence>
<keyword evidence="4" id="KW-0808">Transferase</keyword>
<reference evidence="11 12" key="1">
    <citation type="submission" date="2017-11" db="EMBL/GenBank/DDBJ databases">
        <title>Evolution of Phototrophy in the Chloroflexi Phylum Driven by Horizontal Gene Transfer.</title>
        <authorList>
            <person name="Ward L.M."/>
            <person name="Hemp J."/>
            <person name="Shih P.M."/>
            <person name="Mcglynn S.E."/>
            <person name="Fischer W."/>
        </authorList>
    </citation>
    <scope>NUCLEOTIDE SEQUENCE [LARGE SCALE GENOMIC DNA]</scope>
    <source>
        <strain evidence="11">JP3_7</strain>
    </source>
</reference>
<dbReference type="Pfam" id="PF13231">
    <property type="entry name" value="PMT_2"/>
    <property type="match status" value="1"/>
</dbReference>
<feature type="domain" description="Glycosyltransferase RgtA/B/C/D-like" evidence="10">
    <location>
        <begin position="73"/>
        <end position="207"/>
    </location>
</feature>
<feature type="compositionally biased region" description="Basic residues" evidence="8">
    <location>
        <begin position="635"/>
        <end position="656"/>
    </location>
</feature>
<comment type="caution">
    <text evidence="11">The sequence shown here is derived from an EMBL/GenBank/DDBJ whole genome shotgun (WGS) entry which is preliminary data.</text>
</comment>
<name>A0A2M8QB87_9CHLR</name>
<gene>
    <name evidence="11" type="ORF">CUN48_10560</name>
</gene>
<sequence length="672" mass="73835">MIASLHSGRTTGRSRRALAAGFGLALVVLLGFAARVYHLDFAELAGDEGFSYVFIQGSYSQIVSDTLAMREPHPVGSYFLQKAWVALTGSSEFALRFPAVWLGVLAIALAWRFARELGFARGVALVSAALMALGPFAVFYSREMRMYSMLLALTLASTLLMWMLLRRAGWRIVLAYVIVSGLALQMHYYAGFVFIAQNLFAFGSALLPRIGRLAVAALRPVVVADKPVLPAPLVRWLAAQVMLSALSLPWLIVARDVLVNYRGAVGINLSPGEALMAWFSAFIAGPNVADHRLTLAAFGAALIVVAFIKLGFGAPRMRGQAALLGLYLFVPLTIAWAASLNRPIFSERYSIAALAPFQLLLAIALAHRPRLQFAPSVMPAAVGRIVSAGLGIALAAVTLAGLRSYQRSEVVDGHPRVWHGFIRVVNRYAEALPKERVRIALNFPDPVFTYYHHRYLPDGPAFITLPYRAGDAEGARQVAAELKASGVERVVLQIVDSFWDGRGIAASALASEFVQVEETYSGRWIVKIYGRLDARAVSLRRGIHRRSNARRRPCACGRARAARRGVPAVERRSGATRRRTEVVYPHQPERRSTGAHRPTRRAISARRAASDPERRSRRSRLRRAAERGCAARPLRCAHRHLRPHPGRHAAAAHRGRPGCGGHHFTRDAMRRS</sequence>
<keyword evidence="3" id="KW-0328">Glycosyltransferase</keyword>
<feature type="region of interest" description="Disordered" evidence="8">
    <location>
        <begin position="549"/>
        <end position="672"/>
    </location>
</feature>
<dbReference type="GO" id="GO:0009103">
    <property type="term" value="P:lipopolysaccharide biosynthetic process"/>
    <property type="evidence" value="ECO:0007669"/>
    <property type="project" value="UniProtKB-ARBA"/>
</dbReference>
<evidence type="ECO:0000256" key="2">
    <source>
        <dbReference type="ARBA" id="ARBA00022475"/>
    </source>
</evidence>
<evidence type="ECO:0000313" key="11">
    <source>
        <dbReference type="EMBL" id="PJF47066.1"/>
    </source>
</evidence>
<feature type="compositionally biased region" description="Low complexity" evidence="8">
    <location>
        <begin position="554"/>
        <end position="568"/>
    </location>
</feature>
<evidence type="ECO:0000256" key="6">
    <source>
        <dbReference type="ARBA" id="ARBA00022989"/>
    </source>
</evidence>
<dbReference type="GO" id="GO:0010041">
    <property type="term" value="P:response to iron(III) ion"/>
    <property type="evidence" value="ECO:0007669"/>
    <property type="project" value="TreeGrafter"/>
</dbReference>
<evidence type="ECO:0000256" key="4">
    <source>
        <dbReference type="ARBA" id="ARBA00022679"/>
    </source>
</evidence>
<evidence type="ECO:0000256" key="1">
    <source>
        <dbReference type="ARBA" id="ARBA00004651"/>
    </source>
</evidence>
<evidence type="ECO:0000256" key="9">
    <source>
        <dbReference type="SAM" id="Phobius"/>
    </source>
</evidence>
<evidence type="ECO:0000256" key="5">
    <source>
        <dbReference type="ARBA" id="ARBA00022692"/>
    </source>
</evidence>
<feature type="compositionally biased region" description="Basic residues" evidence="8">
    <location>
        <begin position="593"/>
        <end position="604"/>
    </location>
</feature>
<feature type="transmembrane region" description="Helical" evidence="9">
    <location>
        <begin position="172"/>
        <end position="196"/>
    </location>
</feature>
<feature type="transmembrane region" description="Helical" evidence="9">
    <location>
        <begin position="381"/>
        <end position="402"/>
    </location>
</feature>
<evidence type="ECO:0000256" key="3">
    <source>
        <dbReference type="ARBA" id="ARBA00022676"/>
    </source>
</evidence>
<organism evidence="11 12">
    <name type="scientific">Candidatus Thermofonsia Clade 3 bacterium</name>
    <dbReference type="NCBI Taxonomy" id="2364212"/>
    <lineage>
        <taxon>Bacteria</taxon>
        <taxon>Bacillati</taxon>
        <taxon>Chloroflexota</taxon>
        <taxon>Candidatus Thermofontia</taxon>
        <taxon>Candidatus Thermofonsia Clade 3</taxon>
    </lineage>
</organism>
<feature type="transmembrane region" description="Helical" evidence="9">
    <location>
        <begin position="146"/>
        <end position="165"/>
    </location>
</feature>
<keyword evidence="6 9" id="KW-1133">Transmembrane helix</keyword>
<feature type="transmembrane region" description="Helical" evidence="9">
    <location>
        <begin position="265"/>
        <end position="283"/>
    </location>
</feature>
<evidence type="ECO:0000256" key="7">
    <source>
        <dbReference type="ARBA" id="ARBA00023136"/>
    </source>
</evidence>
<dbReference type="Proteomes" id="UP000230790">
    <property type="component" value="Unassembled WGS sequence"/>
</dbReference>
<dbReference type="AlphaFoldDB" id="A0A2M8QB87"/>
<protein>
    <recommendedName>
        <fullName evidence="10">Glycosyltransferase RgtA/B/C/D-like domain-containing protein</fullName>
    </recommendedName>
</protein>